<dbReference type="InterPro" id="IPR036388">
    <property type="entry name" value="WH-like_DNA-bd_sf"/>
</dbReference>
<dbReference type="Pfam" id="PF03466">
    <property type="entry name" value="LysR_substrate"/>
    <property type="match status" value="1"/>
</dbReference>
<dbReference type="Pfam" id="PF00126">
    <property type="entry name" value="HTH_1"/>
    <property type="match status" value="1"/>
</dbReference>
<evidence type="ECO:0000256" key="3">
    <source>
        <dbReference type="ARBA" id="ARBA00023125"/>
    </source>
</evidence>
<protein>
    <submittedName>
        <fullName evidence="6">DNA-binding transcriptional regulator</fullName>
    </submittedName>
</protein>
<evidence type="ECO:0000256" key="4">
    <source>
        <dbReference type="ARBA" id="ARBA00023163"/>
    </source>
</evidence>
<name>A0ABY6TNW2_9PAST</name>
<sequence>MNRKMKENLNDLRAFILVARTGSFTKAAAQMGVPQSALSHSIRGIEERLKIKLFHRTTRSISTTEAGEQLYQRLSPLFDDIDKEVNELSAFRNAVSGSLRINGNEHVFRYVLNEKLAQFMQDYPEVHLDLVAEDRFIDIVAERFDAGIRLGHNVAKDMIAVRISADLQMCTAASPDYLAKHGTPKTPYDLTEHQCLLHCLPTTGGNMVWEFRDPKAKKHIVKIQPQGRFRANHGFLHKGYALNGLGIIWTPQDVVQQEIADGKLIPILTDWDMSYEGYHLYYPNRRQNSPLFRALVEVLKG</sequence>
<proteinExistence type="inferred from homology"/>
<dbReference type="PANTHER" id="PTHR30537:SF1">
    <property type="entry name" value="HTH-TYPE TRANSCRIPTIONAL REGULATOR PGRR"/>
    <property type="match status" value="1"/>
</dbReference>
<keyword evidence="7" id="KW-1185">Reference proteome</keyword>
<organism evidence="6 7">
    <name type="scientific">Actinobacillus porcinus</name>
    <dbReference type="NCBI Taxonomy" id="51048"/>
    <lineage>
        <taxon>Bacteria</taxon>
        <taxon>Pseudomonadati</taxon>
        <taxon>Pseudomonadota</taxon>
        <taxon>Gammaproteobacteria</taxon>
        <taxon>Pasteurellales</taxon>
        <taxon>Pasteurellaceae</taxon>
        <taxon>Actinobacillus</taxon>
    </lineage>
</organism>
<dbReference type="PANTHER" id="PTHR30537">
    <property type="entry name" value="HTH-TYPE TRANSCRIPTIONAL REGULATOR"/>
    <property type="match status" value="1"/>
</dbReference>
<dbReference type="SUPFAM" id="SSF46785">
    <property type="entry name" value="Winged helix' DNA-binding domain"/>
    <property type="match status" value="1"/>
</dbReference>
<feature type="domain" description="HTH lysR-type" evidence="5">
    <location>
        <begin position="7"/>
        <end position="64"/>
    </location>
</feature>
<gene>
    <name evidence="6" type="primary">dmlR_8</name>
    <name evidence="6" type="ORF">SAMEA1410922_02129</name>
</gene>
<evidence type="ECO:0000259" key="5">
    <source>
        <dbReference type="PROSITE" id="PS50931"/>
    </source>
</evidence>
<keyword evidence="2" id="KW-0805">Transcription regulation</keyword>
<dbReference type="InterPro" id="IPR000847">
    <property type="entry name" value="LysR_HTH_N"/>
</dbReference>
<evidence type="ECO:0000256" key="1">
    <source>
        <dbReference type="ARBA" id="ARBA00009437"/>
    </source>
</evidence>
<dbReference type="SUPFAM" id="SSF53850">
    <property type="entry name" value="Periplasmic binding protein-like II"/>
    <property type="match status" value="1"/>
</dbReference>
<dbReference type="CDD" id="cd08474">
    <property type="entry name" value="PBP2_CrgA_like_5"/>
    <property type="match status" value="1"/>
</dbReference>
<evidence type="ECO:0000313" key="7">
    <source>
        <dbReference type="Proteomes" id="UP000308167"/>
    </source>
</evidence>
<keyword evidence="3 6" id="KW-0238">DNA-binding</keyword>
<dbReference type="PRINTS" id="PR00039">
    <property type="entry name" value="HTHLYSR"/>
</dbReference>
<comment type="caution">
    <text evidence="6">The sequence shown here is derived from an EMBL/GenBank/DDBJ whole genome shotgun (WGS) entry which is preliminary data.</text>
</comment>
<dbReference type="GO" id="GO:0003677">
    <property type="term" value="F:DNA binding"/>
    <property type="evidence" value="ECO:0007669"/>
    <property type="project" value="UniProtKB-KW"/>
</dbReference>
<dbReference type="Gene3D" id="1.10.10.10">
    <property type="entry name" value="Winged helix-like DNA-binding domain superfamily/Winged helix DNA-binding domain"/>
    <property type="match status" value="1"/>
</dbReference>
<dbReference type="InterPro" id="IPR005119">
    <property type="entry name" value="LysR_subst-bd"/>
</dbReference>
<dbReference type="InterPro" id="IPR036390">
    <property type="entry name" value="WH_DNA-bd_sf"/>
</dbReference>
<dbReference type="Proteomes" id="UP000308167">
    <property type="component" value="Unassembled WGS sequence"/>
</dbReference>
<dbReference type="InterPro" id="IPR058163">
    <property type="entry name" value="LysR-type_TF_proteobact-type"/>
</dbReference>
<dbReference type="Gene3D" id="3.40.190.290">
    <property type="match status" value="1"/>
</dbReference>
<accession>A0ABY6TNW2</accession>
<evidence type="ECO:0000256" key="2">
    <source>
        <dbReference type="ARBA" id="ARBA00023015"/>
    </source>
</evidence>
<reference evidence="6 7" key="1">
    <citation type="submission" date="2019-05" db="EMBL/GenBank/DDBJ databases">
        <authorList>
            <consortium name="Pathogen Informatics"/>
        </authorList>
    </citation>
    <scope>NUCLEOTIDE SEQUENCE [LARGE SCALE GENOMIC DNA]</scope>
    <source>
        <strain evidence="6 7">NM319</strain>
    </source>
</reference>
<keyword evidence="4" id="KW-0804">Transcription</keyword>
<evidence type="ECO:0000313" key="6">
    <source>
        <dbReference type="EMBL" id="VTU09669.1"/>
    </source>
</evidence>
<dbReference type="EMBL" id="CABFKI010000019">
    <property type="protein sequence ID" value="VTU09669.1"/>
    <property type="molecule type" value="Genomic_DNA"/>
</dbReference>
<dbReference type="PROSITE" id="PS50931">
    <property type="entry name" value="HTH_LYSR"/>
    <property type="match status" value="1"/>
</dbReference>
<comment type="similarity">
    <text evidence="1">Belongs to the LysR transcriptional regulatory family.</text>
</comment>